<dbReference type="Proteomes" id="UP000321570">
    <property type="component" value="Unassembled WGS sequence"/>
</dbReference>
<accession>A0A564XZF6</accession>
<reference evidence="1 2" key="1">
    <citation type="submission" date="2019-07" db="EMBL/GenBank/DDBJ databases">
        <authorList>
            <person name="Jastrzebski P J."/>
            <person name="Paukszto L."/>
            <person name="Jastrzebski P J."/>
        </authorList>
    </citation>
    <scope>NUCLEOTIDE SEQUENCE [LARGE SCALE GENOMIC DNA]</scope>
    <source>
        <strain evidence="1 2">WMS-il1</strain>
    </source>
</reference>
<gene>
    <name evidence="1" type="ORF">WMSIL1_LOCUS1519</name>
</gene>
<protein>
    <submittedName>
        <fullName evidence="1">Uncharacterized protein</fullName>
    </submittedName>
</protein>
<evidence type="ECO:0000313" key="2">
    <source>
        <dbReference type="Proteomes" id="UP000321570"/>
    </source>
</evidence>
<evidence type="ECO:0000313" key="1">
    <source>
        <dbReference type="EMBL" id="VUZ40402.1"/>
    </source>
</evidence>
<dbReference type="AlphaFoldDB" id="A0A564XZF6"/>
<keyword evidence="2" id="KW-1185">Reference proteome</keyword>
<dbReference type="EMBL" id="CABIJS010000033">
    <property type="protein sequence ID" value="VUZ40402.1"/>
    <property type="molecule type" value="Genomic_DNA"/>
</dbReference>
<sequence length="49" mass="5563">MGKFVSNSPIFLPIREIISNVYYFPAVFMEVLKMASVVEPSKASKRVIK</sequence>
<organism evidence="1 2">
    <name type="scientific">Hymenolepis diminuta</name>
    <name type="common">Rat tapeworm</name>
    <dbReference type="NCBI Taxonomy" id="6216"/>
    <lineage>
        <taxon>Eukaryota</taxon>
        <taxon>Metazoa</taxon>
        <taxon>Spiralia</taxon>
        <taxon>Lophotrochozoa</taxon>
        <taxon>Platyhelminthes</taxon>
        <taxon>Cestoda</taxon>
        <taxon>Eucestoda</taxon>
        <taxon>Cyclophyllidea</taxon>
        <taxon>Hymenolepididae</taxon>
        <taxon>Hymenolepis</taxon>
    </lineage>
</organism>
<proteinExistence type="predicted"/>
<name>A0A564XZF6_HYMDI</name>